<dbReference type="EMBL" id="AZST01001116">
    <property type="protein sequence ID" value="KEP46409.1"/>
    <property type="molecule type" value="Genomic_DNA"/>
</dbReference>
<keyword evidence="3" id="KW-0413">Isomerase</keyword>
<comment type="catalytic activity">
    <reaction evidence="4">
        <text>Couples ATP hydrolysis with the unwinding of duplex DNA by translocating in the 3'-5' direction.</text>
        <dbReference type="EC" id="5.6.2.4"/>
    </reaction>
</comment>
<evidence type="ECO:0000313" key="6">
    <source>
        <dbReference type="EMBL" id="KEP46409.1"/>
    </source>
</evidence>
<dbReference type="GO" id="GO:0005694">
    <property type="term" value="C:chromosome"/>
    <property type="evidence" value="ECO:0007669"/>
    <property type="project" value="TreeGrafter"/>
</dbReference>
<dbReference type="GO" id="GO:0009378">
    <property type="term" value="F:four-way junction helicase activity"/>
    <property type="evidence" value="ECO:0007669"/>
    <property type="project" value="TreeGrafter"/>
</dbReference>
<evidence type="ECO:0000256" key="4">
    <source>
        <dbReference type="ARBA" id="ARBA00034617"/>
    </source>
</evidence>
<sequence length="147" mass="16283">SHPQRRLEKIFGKNAHMATIKIIFCSPERLASAEMVDLLSNKALQGSLDLVVIDEVHLVPAWGGDGSGLAFWSAFKAVRNLRSLLGSQTVFLALTATLLPGLPTRTVLKQLGFEGPKFAFMKRDCSRPNLHLTLRKEFRCGIPRINT</sequence>
<evidence type="ECO:0000313" key="7">
    <source>
        <dbReference type="Proteomes" id="UP000027456"/>
    </source>
</evidence>
<keyword evidence="2" id="KW-0238">DNA-binding</keyword>
<name>A0A074RHZ9_9AGAM</name>
<dbReference type="PANTHER" id="PTHR13710">
    <property type="entry name" value="DNA HELICASE RECQ FAMILY MEMBER"/>
    <property type="match status" value="1"/>
</dbReference>
<dbReference type="Gene3D" id="3.40.50.300">
    <property type="entry name" value="P-loop containing nucleotide triphosphate hydrolases"/>
    <property type="match status" value="1"/>
</dbReference>
<evidence type="ECO:0000256" key="2">
    <source>
        <dbReference type="ARBA" id="ARBA00023125"/>
    </source>
</evidence>
<comment type="similarity">
    <text evidence="1">Belongs to the helicase family. RecQ subfamily.</text>
</comment>
<proteinExistence type="inferred from homology"/>
<dbReference type="GO" id="GO:0043138">
    <property type="term" value="F:3'-5' DNA helicase activity"/>
    <property type="evidence" value="ECO:0007669"/>
    <property type="project" value="UniProtKB-EC"/>
</dbReference>
<feature type="non-terminal residue" evidence="6">
    <location>
        <position position="1"/>
    </location>
</feature>
<dbReference type="PANTHER" id="PTHR13710:SF105">
    <property type="entry name" value="ATP-DEPENDENT DNA HELICASE Q1"/>
    <property type="match status" value="1"/>
</dbReference>
<organism evidence="6 7">
    <name type="scientific">Rhizoctonia solani 123E</name>
    <dbReference type="NCBI Taxonomy" id="1423351"/>
    <lineage>
        <taxon>Eukaryota</taxon>
        <taxon>Fungi</taxon>
        <taxon>Dikarya</taxon>
        <taxon>Basidiomycota</taxon>
        <taxon>Agaricomycotina</taxon>
        <taxon>Agaricomycetes</taxon>
        <taxon>Cantharellales</taxon>
        <taxon>Ceratobasidiaceae</taxon>
        <taxon>Rhizoctonia</taxon>
    </lineage>
</organism>
<dbReference type="AlphaFoldDB" id="A0A074RHZ9"/>
<dbReference type="OrthoDB" id="3260945at2759"/>
<dbReference type="GO" id="GO:0003677">
    <property type="term" value="F:DNA binding"/>
    <property type="evidence" value="ECO:0007669"/>
    <property type="project" value="UniProtKB-KW"/>
</dbReference>
<comment type="caution">
    <text evidence="6">The sequence shown here is derived from an EMBL/GenBank/DDBJ whole genome shotgun (WGS) entry which is preliminary data.</text>
</comment>
<dbReference type="GO" id="GO:0005737">
    <property type="term" value="C:cytoplasm"/>
    <property type="evidence" value="ECO:0007669"/>
    <property type="project" value="TreeGrafter"/>
</dbReference>
<evidence type="ECO:0000256" key="1">
    <source>
        <dbReference type="ARBA" id="ARBA00005446"/>
    </source>
</evidence>
<accession>A0A074RHZ9</accession>
<dbReference type="STRING" id="1423351.A0A074RHZ9"/>
<dbReference type="EC" id="5.6.2.4" evidence="5"/>
<dbReference type="InterPro" id="IPR027417">
    <property type="entry name" value="P-loop_NTPase"/>
</dbReference>
<protein>
    <recommendedName>
        <fullName evidence="5">DNA 3'-5' helicase</fullName>
        <ecNumber evidence="5">5.6.2.4</ecNumber>
    </recommendedName>
</protein>
<dbReference type="HOGENOM" id="CLU_1772608_0_0_1"/>
<reference evidence="6 7" key="1">
    <citation type="submission" date="2013-12" db="EMBL/GenBank/DDBJ databases">
        <authorList>
            <person name="Cubeta M."/>
            <person name="Pakala S."/>
            <person name="Fedorova N."/>
            <person name="Thomas E."/>
            <person name="Dean R."/>
            <person name="Jabaji S."/>
            <person name="Neate S."/>
            <person name="Toda T."/>
            <person name="Tavantzis S."/>
            <person name="Vilgalys R."/>
            <person name="Bharathan N."/>
            <person name="Pakala S."/>
            <person name="Losada L.S."/>
            <person name="Zafar N."/>
            <person name="Nierman W."/>
        </authorList>
    </citation>
    <scope>NUCLEOTIDE SEQUENCE [LARGE SCALE GENOMIC DNA]</scope>
    <source>
        <strain evidence="6 7">123E</strain>
    </source>
</reference>
<gene>
    <name evidence="6" type="ORF">V565_200350</name>
</gene>
<evidence type="ECO:0000256" key="5">
    <source>
        <dbReference type="ARBA" id="ARBA00034808"/>
    </source>
</evidence>
<keyword evidence="7" id="KW-1185">Reference proteome</keyword>
<dbReference type="Proteomes" id="UP000027456">
    <property type="component" value="Unassembled WGS sequence"/>
</dbReference>
<dbReference type="GO" id="GO:0000724">
    <property type="term" value="P:double-strand break repair via homologous recombination"/>
    <property type="evidence" value="ECO:0007669"/>
    <property type="project" value="TreeGrafter"/>
</dbReference>
<dbReference type="SUPFAM" id="SSF52540">
    <property type="entry name" value="P-loop containing nucleoside triphosphate hydrolases"/>
    <property type="match status" value="1"/>
</dbReference>
<evidence type="ECO:0000256" key="3">
    <source>
        <dbReference type="ARBA" id="ARBA00023235"/>
    </source>
</evidence>